<sequence>MKITNLAVNQSLEPLADILKLRMSFKYIPVLNELYNKLEKLNQLIIAQYKSLSEDLEANSLQEGDSEELKETKAERRQAISKQCQELLDYENDIPAPEFDLDEFLGDISKYPQNETADLPGDTFYRLSHIFTHRSPDEPELPA</sequence>
<accession>A0A4Q7PL91</accession>
<proteinExistence type="predicted"/>
<protein>
    <submittedName>
        <fullName evidence="1">Uncharacterized protein</fullName>
    </submittedName>
</protein>
<gene>
    <name evidence="1" type="ORF">EV209_1548</name>
</gene>
<dbReference type="EMBL" id="SGXF01000002">
    <property type="protein sequence ID" value="RZT01107.1"/>
    <property type="molecule type" value="Genomic_DNA"/>
</dbReference>
<evidence type="ECO:0000313" key="1">
    <source>
        <dbReference type="EMBL" id="RZT01107.1"/>
    </source>
</evidence>
<comment type="caution">
    <text evidence="1">The sequence shown here is derived from an EMBL/GenBank/DDBJ whole genome shotgun (WGS) entry which is preliminary data.</text>
</comment>
<evidence type="ECO:0000313" key="2">
    <source>
        <dbReference type="Proteomes" id="UP000292927"/>
    </source>
</evidence>
<organism evidence="1 2">
    <name type="scientific">Cuneatibacter caecimuris</name>
    <dbReference type="NCBI Taxonomy" id="1796618"/>
    <lineage>
        <taxon>Bacteria</taxon>
        <taxon>Bacillati</taxon>
        <taxon>Bacillota</taxon>
        <taxon>Clostridia</taxon>
        <taxon>Lachnospirales</taxon>
        <taxon>Lachnospiraceae</taxon>
        <taxon>Cuneatibacter</taxon>
    </lineage>
</organism>
<dbReference type="RefSeq" id="WP_130434705.1">
    <property type="nucleotide sequence ID" value="NZ_SGXF01000002.1"/>
</dbReference>
<dbReference type="Proteomes" id="UP000292927">
    <property type="component" value="Unassembled WGS sequence"/>
</dbReference>
<name>A0A4Q7PL91_9FIRM</name>
<reference evidence="1 2" key="1">
    <citation type="submission" date="2019-02" db="EMBL/GenBank/DDBJ databases">
        <title>Genomic Encyclopedia of Type Strains, Phase IV (KMG-IV): sequencing the most valuable type-strain genomes for metagenomic binning, comparative biology and taxonomic classification.</title>
        <authorList>
            <person name="Goeker M."/>
        </authorList>
    </citation>
    <scope>NUCLEOTIDE SEQUENCE [LARGE SCALE GENOMIC DNA]</scope>
    <source>
        <strain evidence="1 2">DSM 29486</strain>
    </source>
</reference>
<dbReference type="AlphaFoldDB" id="A0A4Q7PL91"/>
<keyword evidence="2" id="KW-1185">Reference proteome</keyword>